<accession>A0ABD1PAT8</accession>
<evidence type="ECO:0000256" key="1">
    <source>
        <dbReference type="ARBA" id="ARBA00022598"/>
    </source>
</evidence>
<protein>
    <submittedName>
        <fullName evidence="3">4-coumarate--CoA ligase-like 5</fullName>
    </submittedName>
</protein>
<keyword evidence="4" id="KW-1185">Reference proteome</keyword>
<sequence length="153" mass="16995">MAELNQLASSIDPKSNFCKANSTFYNKCKPILLPSNKSLDVTTFISSRSHRGKIAFIDASTGRQLSFSNVWRAVDAVTTYLSTDTNIHKNDVVLLLSPNSIYFSIVCLSVMSLEAIITTTNPLKTFQKIVKQISYSKLELTFNIPSSSLNLHI</sequence>
<dbReference type="Pfam" id="PF00501">
    <property type="entry name" value="AMP-binding"/>
    <property type="match status" value="1"/>
</dbReference>
<proteinExistence type="predicted"/>
<comment type="caution">
    <text evidence="3">The sequence shown here is derived from an EMBL/GenBank/DDBJ whole genome shotgun (WGS) entry which is preliminary data.</text>
</comment>
<dbReference type="Proteomes" id="UP001604336">
    <property type="component" value="Unassembled WGS sequence"/>
</dbReference>
<evidence type="ECO:0000313" key="4">
    <source>
        <dbReference type="Proteomes" id="UP001604336"/>
    </source>
</evidence>
<organism evidence="3 4">
    <name type="scientific">Abeliophyllum distichum</name>
    <dbReference type="NCBI Taxonomy" id="126358"/>
    <lineage>
        <taxon>Eukaryota</taxon>
        <taxon>Viridiplantae</taxon>
        <taxon>Streptophyta</taxon>
        <taxon>Embryophyta</taxon>
        <taxon>Tracheophyta</taxon>
        <taxon>Spermatophyta</taxon>
        <taxon>Magnoliopsida</taxon>
        <taxon>eudicotyledons</taxon>
        <taxon>Gunneridae</taxon>
        <taxon>Pentapetalae</taxon>
        <taxon>asterids</taxon>
        <taxon>lamiids</taxon>
        <taxon>Lamiales</taxon>
        <taxon>Oleaceae</taxon>
        <taxon>Forsythieae</taxon>
        <taxon>Abeliophyllum</taxon>
    </lineage>
</organism>
<dbReference type="SUPFAM" id="SSF56801">
    <property type="entry name" value="Acetyl-CoA synthetase-like"/>
    <property type="match status" value="1"/>
</dbReference>
<reference evidence="4" key="1">
    <citation type="submission" date="2024-07" db="EMBL/GenBank/DDBJ databases">
        <title>Two chromosome-level genome assemblies of Korean endemic species Abeliophyllum distichum and Forsythia ovata (Oleaceae).</title>
        <authorList>
            <person name="Jang H."/>
        </authorList>
    </citation>
    <scope>NUCLEOTIDE SEQUENCE [LARGE SCALE GENOMIC DNA]</scope>
</reference>
<name>A0ABD1PAT8_9LAMI</name>
<keyword evidence="1" id="KW-0436">Ligase</keyword>
<feature type="domain" description="AMP-dependent synthetase/ligase" evidence="2">
    <location>
        <begin position="48"/>
        <end position="142"/>
    </location>
</feature>
<dbReference type="InterPro" id="IPR042099">
    <property type="entry name" value="ANL_N_sf"/>
</dbReference>
<dbReference type="GO" id="GO:0016874">
    <property type="term" value="F:ligase activity"/>
    <property type="evidence" value="ECO:0007669"/>
    <property type="project" value="UniProtKB-KW"/>
</dbReference>
<dbReference type="PANTHER" id="PTHR24096">
    <property type="entry name" value="LONG-CHAIN-FATTY-ACID--COA LIGASE"/>
    <property type="match status" value="1"/>
</dbReference>
<dbReference type="AlphaFoldDB" id="A0ABD1PAT8"/>
<evidence type="ECO:0000259" key="2">
    <source>
        <dbReference type="Pfam" id="PF00501"/>
    </source>
</evidence>
<evidence type="ECO:0000313" key="3">
    <source>
        <dbReference type="EMBL" id="KAL2460807.1"/>
    </source>
</evidence>
<gene>
    <name evidence="3" type="ORF">Adt_44227</name>
</gene>
<dbReference type="EMBL" id="JBFOLK010000014">
    <property type="protein sequence ID" value="KAL2460807.1"/>
    <property type="molecule type" value="Genomic_DNA"/>
</dbReference>
<dbReference type="Gene3D" id="3.40.50.12780">
    <property type="entry name" value="N-terminal domain of ligase-like"/>
    <property type="match status" value="1"/>
</dbReference>
<dbReference type="PANTHER" id="PTHR24096:SF413">
    <property type="entry name" value="PEROXISOMAL OPC-8:0-COA LIGASE 1"/>
    <property type="match status" value="1"/>
</dbReference>
<dbReference type="InterPro" id="IPR000873">
    <property type="entry name" value="AMP-dep_synth/lig_dom"/>
</dbReference>